<dbReference type="SUPFAM" id="SSF101967">
    <property type="entry name" value="Adhesin YadA, collagen-binding domain"/>
    <property type="match status" value="1"/>
</dbReference>
<dbReference type="PROSITE" id="PS50871">
    <property type="entry name" value="C1Q"/>
    <property type="match status" value="1"/>
</dbReference>
<dbReference type="Proteomes" id="UP000651057">
    <property type="component" value="Unassembled WGS sequence"/>
</dbReference>
<evidence type="ECO:0000256" key="1">
    <source>
        <dbReference type="SAM" id="MobiDB-lite"/>
    </source>
</evidence>
<proteinExistence type="predicted"/>
<dbReference type="InterPro" id="IPR011049">
    <property type="entry name" value="Serralysin-like_metalloprot_C"/>
</dbReference>
<evidence type="ECO:0000313" key="3">
    <source>
        <dbReference type="EMBL" id="MBL0685686.1"/>
    </source>
</evidence>
<comment type="caution">
    <text evidence="3">The sequence shown here is derived from an EMBL/GenBank/DDBJ whole genome shotgun (WGS) entry which is preliminary data.</text>
</comment>
<keyword evidence="4" id="KW-1185">Reference proteome</keyword>
<accession>A0A937A0D8</accession>
<reference evidence="3" key="1">
    <citation type="submission" date="2021-01" db="EMBL/GenBank/DDBJ databases">
        <authorList>
            <person name="Zhong Y.L."/>
        </authorList>
    </citation>
    <scope>NUCLEOTIDE SEQUENCE</scope>
    <source>
        <strain evidence="3">KCTC 23302</strain>
    </source>
</reference>
<dbReference type="InterPro" id="IPR001073">
    <property type="entry name" value="C1q_dom"/>
</dbReference>
<feature type="region of interest" description="Disordered" evidence="1">
    <location>
        <begin position="871"/>
        <end position="893"/>
    </location>
</feature>
<dbReference type="RefSeq" id="WP_201924019.1">
    <property type="nucleotide sequence ID" value="NZ_BAABAX010000026.1"/>
</dbReference>
<dbReference type="SUPFAM" id="SSF49842">
    <property type="entry name" value="TNF-like"/>
    <property type="match status" value="1"/>
</dbReference>
<feature type="domain" description="C1q" evidence="2">
    <location>
        <begin position="1116"/>
        <end position="1266"/>
    </location>
</feature>
<organism evidence="3 4">
    <name type="scientific">Aquimarina mytili</name>
    <dbReference type="NCBI Taxonomy" id="874423"/>
    <lineage>
        <taxon>Bacteria</taxon>
        <taxon>Pseudomonadati</taxon>
        <taxon>Bacteroidota</taxon>
        <taxon>Flavobacteriia</taxon>
        <taxon>Flavobacteriales</taxon>
        <taxon>Flavobacteriaceae</taxon>
        <taxon>Aquimarina</taxon>
    </lineage>
</organism>
<gene>
    <name evidence="3" type="ORF">JJQ60_19295</name>
</gene>
<dbReference type="EMBL" id="JAERQJ010000011">
    <property type="protein sequence ID" value="MBL0685686.1"/>
    <property type="molecule type" value="Genomic_DNA"/>
</dbReference>
<dbReference type="Pfam" id="PF00386">
    <property type="entry name" value="C1q"/>
    <property type="match status" value="1"/>
</dbReference>
<name>A0A937A0D8_9FLAO</name>
<evidence type="ECO:0000259" key="2">
    <source>
        <dbReference type="PROSITE" id="PS50871"/>
    </source>
</evidence>
<dbReference type="InterPro" id="IPR008983">
    <property type="entry name" value="Tumour_necrosis_fac-like_dom"/>
</dbReference>
<sequence>MNTNYNSNQNTFAKKYVQWLTCAVLLLVAQQGFSQSFNYQAAVRDAEGNPIANQDIGVQISVLQGNATGTNIYEETHTIRSNAQGIITLSIGQGNTSDNFSTIEWSTQDYWLQVAIDSAGGTNYTVLGATQLQSVPYANYATNGPDADPTNEIELPTGGINGQVLATDGNGNYNWIDIVTIDGDADPTNEIELPTGGTNGQVLVTDGSGNYSWVNDNINDADADATNEIELPTGGTNGQVLVTDGSGNYSWVNDNINDADADATNEIELPTGGTNGQVLVTDGSGNYSWVNDNVNDADADPTNEIELPTGGTNGQVLSTDGAGNYSWVTDTQGAFSTTANITSNAPGTIATDDFVFGSSQLDNVAGSMDDNARFFFDKSKGAFRAGFAFEDPADGTLGNEWNESNIGFGSVAMGLSPIATTEGSVSLGRYNTVTGETGFAMGNGNTVTGAYAGALGVSNEVAGTFALTLGRNNEANSFGQTTIGYYNNPVNGNLNSAITTDRLFVIGNGTFSNKSNALVMLKNGNTTLNGQLTIDGDNQGAGTAYTLPTQDGTANQVMTTDGSGQVSWTNLPTAPTTAFSTTNNVTSNTNGTIATDDFVFGSSQLNNIGGTADDIRMYFDKSKGSFRAGSAVASDGFAGDWDEGNSGDFSVAMGRGNLVQGTAATAFGSYNNSGGENAFSVGYNNLSSRFASISLGANNSTSGNYAVGIGRGTQSTSYGQHTIGLFSEFVNGNDAAYIATDPLFIIGNGIDDSNRTNALVMSKNGNTTLNGQLTIDADNNGSGAAYTLPAQDGTTNQVMTTDGAGNVSWTTALSGAFSTTANVTSNAPGAIATDDFVFGSTQLDNDPLTTDDNAKMFFDKSKAAFRVGRLKDLDPTDPTDNEPGDQWNDANVGEGSIALGEGSIAASRNSIAIGDNNNIRGTSVGSIAIGDGNDINDATISYAIGQSNTLTHGASLAFGFSNTSSAFGAMAMGFVTHAGSYGQTSMGFNNTVVNGTKDSFNATDRLFVIGNGISVLQRRDALVMLKNGNTTLNGQLTIDGDNTGAGAAYTLPAQDGTANQVMTTDGAGNVSWVDASGASSLPSGGTNGQLLSTDGSGNHSWTNDVSANSVTTSALTVTGLPSFSADLSGTLVLSGAGNFVRVPSWRTSDATITNLHDNGNHFDEASGTFTAPVNGLYFFSAQIRFDGVNSGDFRLLLGIQNKLSLDNGMHAITQGDAGTNFHTLTVSGVMKLNAGEQVNVNVQSSADTSWSLHSESGFSGYLISRF</sequence>
<protein>
    <recommendedName>
        <fullName evidence="2">C1q domain-containing protein</fullName>
    </recommendedName>
</protein>
<dbReference type="Gene3D" id="2.150.10.10">
    <property type="entry name" value="Serralysin-like metalloprotease, C-terminal"/>
    <property type="match status" value="3"/>
</dbReference>
<dbReference type="Gene3D" id="2.60.120.40">
    <property type="match status" value="1"/>
</dbReference>
<dbReference type="AlphaFoldDB" id="A0A937A0D8"/>
<evidence type="ECO:0000313" key="4">
    <source>
        <dbReference type="Proteomes" id="UP000651057"/>
    </source>
</evidence>
<dbReference type="SMART" id="SM00110">
    <property type="entry name" value="C1Q"/>
    <property type="match status" value="1"/>
</dbReference>